<evidence type="ECO:0000313" key="8">
    <source>
        <dbReference type="Proteomes" id="UP000676967"/>
    </source>
</evidence>
<keyword evidence="2" id="KW-0285">Flavoprotein</keyword>
<comment type="cofactor">
    <cofactor evidence="1">
        <name>FAD</name>
        <dbReference type="ChEBI" id="CHEBI:57692"/>
    </cofactor>
</comment>
<dbReference type="EMBL" id="AP023356">
    <property type="protein sequence ID" value="BCJ39775.1"/>
    <property type="molecule type" value="Genomic_DNA"/>
</dbReference>
<evidence type="ECO:0000256" key="4">
    <source>
        <dbReference type="ARBA" id="ARBA00023002"/>
    </source>
</evidence>
<gene>
    <name evidence="7" type="ORF">Aiant_04320</name>
</gene>
<proteinExistence type="predicted"/>
<dbReference type="InterPro" id="IPR016156">
    <property type="entry name" value="FAD/NAD-linked_Rdtase_dimer_sf"/>
</dbReference>
<organism evidence="7 8">
    <name type="scientific">Actinoplanes ianthinogenes</name>
    <dbReference type="NCBI Taxonomy" id="122358"/>
    <lineage>
        <taxon>Bacteria</taxon>
        <taxon>Bacillati</taxon>
        <taxon>Actinomycetota</taxon>
        <taxon>Actinomycetes</taxon>
        <taxon>Micromonosporales</taxon>
        <taxon>Micromonosporaceae</taxon>
        <taxon>Actinoplanes</taxon>
    </lineage>
</organism>
<evidence type="ECO:0000259" key="6">
    <source>
        <dbReference type="Pfam" id="PF14759"/>
    </source>
</evidence>
<reference evidence="7 8" key="1">
    <citation type="submission" date="2020-08" db="EMBL/GenBank/DDBJ databases">
        <title>Whole genome shotgun sequence of Actinoplanes ianthinogenes NBRC 13996.</title>
        <authorList>
            <person name="Komaki H."/>
            <person name="Tamura T."/>
        </authorList>
    </citation>
    <scope>NUCLEOTIDE SEQUENCE [LARGE SCALE GENOMIC DNA]</scope>
    <source>
        <strain evidence="7 8">NBRC 13996</strain>
    </source>
</reference>
<dbReference type="SUPFAM" id="SSF55424">
    <property type="entry name" value="FAD/NAD-linked reductases, dimerisation (C-terminal) domain"/>
    <property type="match status" value="1"/>
</dbReference>
<dbReference type="PRINTS" id="PR00411">
    <property type="entry name" value="PNDRDTASEI"/>
</dbReference>
<dbReference type="Gene3D" id="3.50.50.60">
    <property type="entry name" value="FAD/NAD(P)-binding domain"/>
    <property type="match status" value="2"/>
</dbReference>
<dbReference type="Pfam" id="PF07992">
    <property type="entry name" value="Pyr_redox_2"/>
    <property type="match status" value="1"/>
</dbReference>
<dbReference type="InterPro" id="IPR050446">
    <property type="entry name" value="FAD-oxidoreductase/Apoptosis"/>
</dbReference>
<evidence type="ECO:0000256" key="3">
    <source>
        <dbReference type="ARBA" id="ARBA00022827"/>
    </source>
</evidence>
<dbReference type="Gene3D" id="3.30.390.30">
    <property type="match status" value="1"/>
</dbReference>
<dbReference type="InterPro" id="IPR036188">
    <property type="entry name" value="FAD/NAD-bd_sf"/>
</dbReference>
<protein>
    <submittedName>
        <fullName evidence="7">Ferredoxin</fullName>
    </submittedName>
</protein>
<keyword evidence="8" id="KW-1185">Reference proteome</keyword>
<evidence type="ECO:0000313" key="7">
    <source>
        <dbReference type="EMBL" id="BCJ39775.1"/>
    </source>
</evidence>
<accession>A0ABN6C2L7</accession>
<name>A0ABN6C2L7_9ACTN</name>
<dbReference type="InterPro" id="IPR023753">
    <property type="entry name" value="FAD/NAD-binding_dom"/>
</dbReference>
<feature type="domain" description="Reductase C-terminal" evidence="6">
    <location>
        <begin position="331"/>
        <end position="418"/>
    </location>
</feature>
<feature type="domain" description="FAD/NAD(P)-binding" evidence="5">
    <location>
        <begin position="26"/>
        <end position="311"/>
    </location>
</feature>
<sequence length="422" mass="44915">MAVSIGGGARKNPGGTHRAEVRMDTFVIVGASLAGAKAAETLREEGFPGRIVLIGEELRRPYERPPLSKGLLLGTAGPDEPFLHDETWYAERDITLRLGARVTEIDRRGRVARVGAEEIGYDKLLLATGSRPRELPGDGLLYLRTYDNAVRLKEVLRAGGHLTVVGAGWIGLEVAAAARSAGVEVTVIAPEPVPLQGVLGDRIGGVFADLHRGHGVDFRFGTTVGEFGDKRVVLSDGSVVETDHVLVAVGAAPNVELAAAAGLAVDNGVLVDAYHRTSDPNIFAAGDVANVEHPRYGTRIRVEHWGNALTSGPAAARAMLGRGSPWTAVPYFFTDQYDLGMEYAGLLQPGATLVIRGDLGKRECIVFWTVDDRVIAGMNINVWDVTDDIQALIAAGFDGHRVVPALLADPTVPLAELLPQTP</sequence>
<evidence type="ECO:0000256" key="2">
    <source>
        <dbReference type="ARBA" id="ARBA00022630"/>
    </source>
</evidence>
<evidence type="ECO:0000256" key="1">
    <source>
        <dbReference type="ARBA" id="ARBA00001974"/>
    </source>
</evidence>
<dbReference type="PANTHER" id="PTHR43557:SF2">
    <property type="entry name" value="RIESKE DOMAIN-CONTAINING PROTEIN-RELATED"/>
    <property type="match status" value="1"/>
</dbReference>
<evidence type="ECO:0000259" key="5">
    <source>
        <dbReference type="Pfam" id="PF07992"/>
    </source>
</evidence>
<dbReference type="PANTHER" id="PTHR43557">
    <property type="entry name" value="APOPTOSIS-INDUCING FACTOR 1"/>
    <property type="match status" value="1"/>
</dbReference>
<dbReference type="SUPFAM" id="SSF51905">
    <property type="entry name" value="FAD/NAD(P)-binding domain"/>
    <property type="match status" value="1"/>
</dbReference>
<keyword evidence="4" id="KW-0560">Oxidoreductase</keyword>
<keyword evidence="3" id="KW-0274">FAD</keyword>
<dbReference type="PRINTS" id="PR00368">
    <property type="entry name" value="FADPNR"/>
</dbReference>
<dbReference type="Pfam" id="PF14759">
    <property type="entry name" value="Reductase_C"/>
    <property type="match status" value="1"/>
</dbReference>
<dbReference type="Proteomes" id="UP000676967">
    <property type="component" value="Chromosome"/>
</dbReference>
<dbReference type="InterPro" id="IPR028202">
    <property type="entry name" value="Reductase_C"/>
</dbReference>